<keyword evidence="3" id="KW-0413">Isomerase</keyword>
<name>A0A381NE82_9ZZZZ</name>
<dbReference type="PANTHER" id="PTHR30511:SF0">
    <property type="entry name" value="ALANINE RACEMASE, CATABOLIC-RELATED"/>
    <property type="match status" value="1"/>
</dbReference>
<evidence type="ECO:0000256" key="1">
    <source>
        <dbReference type="ARBA" id="ARBA00001933"/>
    </source>
</evidence>
<keyword evidence="2" id="KW-0663">Pyridoxal phosphate</keyword>
<accession>A0A381NE82</accession>
<dbReference type="InterPro" id="IPR029066">
    <property type="entry name" value="PLP-binding_barrel"/>
</dbReference>
<dbReference type="InterPro" id="IPR001608">
    <property type="entry name" value="Ala_racemase_N"/>
</dbReference>
<dbReference type="Pfam" id="PF00842">
    <property type="entry name" value="Ala_racemase_C"/>
    <property type="match status" value="1"/>
</dbReference>
<dbReference type="GO" id="GO:0008784">
    <property type="term" value="F:alanine racemase activity"/>
    <property type="evidence" value="ECO:0007669"/>
    <property type="project" value="InterPro"/>
</dbReference>
<feature type="domain" description="Alanine racemase C-terminal" evidence="4">
    <location>
        <begin position="243"/>
        <end position="371"/>
    </location>
</feature>
<reference evidence="5" key="1">
    <citation type="submission" date="2018-05" db="EMBL/GenBank/DDBJ databases">
        <authorList>
            <person name="Lanie J.A."/>
            <person name="Ng W.-L."/>
            <person name="Kazmierczak K.M."/>
            <person name="Andrzejewski T.M."/>
            <person name="Davidsen T.M."/>
            <person name="Wayne K.J."/>
            <person name="Tettelin H."/>
            <person name="Glass J.I."/>
            <person name="Rusch D."/>
            <person name="Podicherti R."/>
            <person name="Tsui H.-C.T."/>
            <person name="Winkler M.E."/>
        </authorList>
    </citation>
    <scope>NUCLEOTIDE SEQUENCE</scope>
</reference>
<evidence type="ECO:0000259" key="4">
    <source>
        <dbReference type="SMART" id="SM01005"/>
    </source>
</evidence>
<evidence type="ECO:0000256" key="3">
    <source>
        <dbReference type="ARBA" id="ARBA00023235"/>
    </source>
</evidence>
<dbReference type="Gene3D" id="3.20.20.10">
    <property type="entry name" value="Alanine racemase"/>
    <property type="match status" value="1"/>
</dbReference>
<dbReference type="InterPro" id="IPR009006">
    <property type="entry name" value="Ala_racemase/Decarboxylase_C"/>
</dbReference>
<dbReference type="FunFam" id="3.20.20.10:FF:000002">
    <property type="entry name" value="Alanine racemase"/>
    <property type="match status" value="1"/>
</dbReference>
<dbReference type="InterPro" id="IPR000821">
    <property type="entry name" value="Ala_racemase"/>
</dbReference>
<dbReference type="Gene3D" id="2.40.37.10">
    <property type="entry name" value="Lyase, Ornithine Decarboxylase, Chain A, domain 1"/>
    <property type="match status" value="1"/>
</dbReference>
<dbReference type="Pfam" id="PF01168">
    <property type="entry name" value="Ala_racemase_N"/>
    <property type="match status" value="1"/>
</dbReference>
<dbReference type="InterPro" id="IPR011079">
    <property type="entry name" value="Ala_racemase_C"/>
</dbReference>
<dbReference type="NCBIfam" id="TIGR00492">
    <property type="entry name" value="alr"/>
    <property type="match status" value="1"/>
</dbReference>
<dbReference type="HAMAP" id="MF_01201">
    <property type="entry name" value="Ala_racemase"/>
    <property type="match status" value="1"/>
</dbReference>
<dbReference type="PRINTS" id="PR00992">
    <property type="entry name" value="ALARACEMASE"/>
</dbReference>
<comment type="cofactor">
    <cofactor evidence="1">
        <name>pyridoxal 5'-phosphate</name>
        <dbReference type="ChEBI" id="CHEBI:597326"/>
    </cofactor>
</comment>
<dbReference type="PANTHER" id="PTHR30511">
    <property type="entry name" value="ALANINE RACEMASE"/>
    <property type="match status" value="1"/>
</dbReference>
<dbReference type="GO" id="GO:0030632">
    <property type="term" value="P:D-alanine biosynthetic process"/>
    <property type="evidence" value="ECO:0007669"/>
    <property type="project" value="TreeGrafter"/>
</dbReference>
<organism evidence="5">
    <name type="scientific">marine metagenome</name>
    <dbReference type="NCBI Taxonomy" id="408172"/>
    <lineage>
        <taxon>unclassified sequences</taxon>
        <taxon>metagenomes</taxon>
        <taxon>ecological metagenomes</taxon>
    </lineage>
</organism>
<dbReference type="SUPFAM" id="SSF51419">
    <property type="entry name" value="PLP-binding barrel"/>
    <property type="match status" value="1"/>
</dbReference>
<gene>
    <name evidence="5" type="ORF">METZ01_LOCUS5739</name>
</gene>
<proteinExistence type="inferred from homology"/>
<dbReference type="EMBL" id="UINC01000299">
    <property type="protein sequence ID" value="SUZ52885.1"/>
    <property type="molecule type" value="Genomic_DNA"/>
</dbReference>
<dbReference type="GO" id="GO:0005829">
    <property type="term" value="C:cytosol"/>
    <property type="evidence" value="ECO:0007669"/>
    <property type="project" value="TreeGrafter"/>
</dbReference>
<dbReference type="AlphaFoldDB" id="A0A381NE82"/>
<dbReference type="SUPFAM" id="SSF50621">
    <property type="entry name" value="Alanine racemase C-terminal domain-like"/>
    <property type="match status" value="1"/>
</dbReference>
<dbReference type="CDD" id="cd00430">
    <property type="entry name" value="PLPDE_III_AR"/>
    <property type="match status" value="1"/>
</dbReference>
<sequence length="373" mass="39929">MSTDPQARAWVEVRPGALRRNLRRIRESIGDAATVIPMVKADGYGLGMEDVVRTLESEAPWGFGVATVEEGLRLRRAGVTIPVIVFSPVSPDSYDPAVAQDLTLTVSDLDSVERVAAAATRTGHIGRFHVEIDTGMGRSGFDWRRVAEWGPDLADRASPASVWEGCYTHFHSADLEDDGPTRAQWESFNSALKRLEPEKGSLIHSCNAAAAMRYPTFAADAVRPGIFLYGGCVGKGVAPPEEAARVRARVTLIRDVPESTTLGYGATYCSSGNERWATLGIGYGDGFPRVLGNRGNALLAGQKFPIIGRISMDMTVVDITGAGGVEVGDAATLIGTDGDGVITLDEVADLAGTISYEILTGFTARMPRIWITE</sequence>
<evidence type="ECO:0000313" key="5">
    <source>
        <dbReference type="EMBL" id="SUZ52885.1"/>
    </source>
</evidence>
<protein>
    <recommendedName>
        <fullName evidence="4">Alanine racemase C-terminal domain-containing protein</fullName>
    </recommendedName>
</protein>
<dbReference type="GO" id="GO:0030170">
    <property type="term" value="F:pyridoxal phosphate binding"/>
    <property type="evidence" value="ECO:0007669"/>
    <property type="project" value="TreeGrafter"/>
</dbReference>
<dbReference type="SMART" id="SM01005">
    <property type="entry name" value="Ala_racemase_C"/>
    <property type="match status" value="1"/>
</dbReference>
<evidence type="ECO:0000256" key="2">
    <source>
        <dbReference type="ARBA" id="ARBA00022898"/>
    </source>
</evidence>